<accession>Q4W6L6</accession>
<sequence>MERLHLCIAGLLITSLCTYPAASQNALKVGFWPAYSVSEFPPSKINSRLFTHLYYAFAELNAPTFEVRVPPGSEKTAEDFTPTVRRLNPSVKTLISIGGGGSEVRDNFAKLNSDASARQRFVKSSIALARRYGFHGLDLDYEYPEPQLEMENFVKLVSELTAAIREEARTSGKPRLLLTEAVYFHQKLFPWEVVTEYPVQFIAAGLDWVNVMAYDFHGSWENFTGAPAALRDPNSKFTASVGIESFLAAGMPPEKLVLGIPLFGRSWLLKNNNEVGIGAPAVGAGPVDGALSFSEIQNFIRGGAREVFDTTTVSAYAYKDNVWVGYDNQQSVALKVQYAKEKRLGGYFFWSVNQDIDAILPKIASDTWGGTNLEDIKVWPSNLRLTA</sequence>
<dbReference type="InterPro" id="IPR011583">
    <property type="entry name" value="Chitinase_II/V-like_cat"/>
</dbReference>
<evidence type="ECO:0000256" key="4">
    <source>
        <dbReference type="ARBA" id="ARBA00023180"/>
    </source>
</evidence>
<dbReference type="InterPro" id="IPR017853">
    <property type="entry name" value="GH"/>
</dbReference>
<dbReference type="PDBsum" id="4R5E"/>
<dbReference type="SMART" id="SM00636">
    <property type="entry name" value="Glyco_18"/>
    <property type="match status" value="1"/>
</dbReference>
<evidence type="ECO:0007829" key="13">
    <source>
        <dbReference type="PDB" id="4R5E"/>
    </source>
</evidence>
<reference evidence="10 11" key="4">
    <citation type="submission" date="2013-09" db="PDB data bank">
        <title>Crystal Structure of GH18 Chitinase from Cycad, Cycas revoluta.</title>
        <authorList>
            <person name="Umemoto N."/>
            <person name="Numata T."/>
            <person name="Ohnuma T."/>
            <person name="Osawa T."/>
            <person name="Taira T."/>
            <person name="Fukamizo T."/>
        </authorList>
    </citation>
    <scope>X-RAY CRYSTALLOGRAPHY (1.29 ANGSTROMS) OF 24-370</scope>
</reference>
<dbReference type="PDBsum" id="4MNJ"/>
<reference evidence="8" key="1">
    <citation type="journal article" date="2009" name="Glycobiology">
        <title>A plant class V chitinase from a cycad (Cycas revoluta): biochemical characterization, cDNA isolation, and posttranslational modification.</title>
        <authorList>
            <person name="Taira T."/>
            <person name="Hayashi H."/>
            <person name="Tajiri Y."/>
            <person name="Onaga S."/>
            <person name="Uechi G."/>
            <person name="Iwasaki H."/>
            <person name="Ohnuma T."/>
            <person name="Fukamizo T."/>
        </authorList>
    </citation>
    <scope>NUCLEOTIDE SEQUENCE</scope>
    <source>
        <tissue evidence="8">Rachis</tissue>
    </source>
</reference>
<dbReference type="SMR" id="Q4W6L6"/>
<evidence type="ECO:0000259" key="7">
    <source>
        <dbReference type="PROSITE" id="PS51910"/>
    </source>
</evidence>
<reference evidence="9" key="2">
    <citation type="submission" date="2013-09" db="PDB data bank">
        <title>Crystal structure of a plant class V chitinase mutant from Cycas revoluta in complex with (GlcNAc)3.</title>
        <authorList>
            <person name="Numata T."/>
            <person name="Osawa T."/>
            <person name="Umemoto N."/>
            <person name="Ohnuma T."/>
            <person name="Fukamizo T."/>
        </authorList>
    </citation>
    <scope>X-RAY CRYSTALLOGRAPHY (1.30 ANGSTROMS) OF 24-370</scope>
</reference>
<dbReference type="InterPro" id="IPR001223">
    <property type="entry name" value="Glyco_hydro18_cat"/>
</dbReference>
<evidence type="ECO:0007829" key="11">
    <source>
        <dbReference type="PDB" id="4MNK"/>
    </source>
</evidence>
<dbReference type="BRENDA" id="3.2.1.14">
    <property type="organism ID" value="1774"/>
</dbReference>
<protein>
    <submittedName>
        <fullName evidence="8">Chitinase A</fullName>
    </submittedName>
</protein>
<keyword evidence="5" id="KW-0326">Glycosidase</keyword>
<feature type="signal peptide" evidence="6">
    <location>
        <begin position="1"/>
        <end position="23"/>
    </location>
</feature>
<keyword evidence="9 10" id="KW-0002">3D-structure</keyword>
<dbReference type="CDD" id="cd02879">
    <property type="entry name" value="GH18_plant_chitinase_class_V"/>
    <property type="match status" value="1"/>
</dbReference>
<evidence type="ECO:0000256" key="1">
    <source>
        <dbReference type="ARBA" id="ARBA00008682"/>
    </source>
</evidence>
<dbReference type="PANTHER" id="PTHR11177">
    <property type="entry name" value="CHITINASE"/>
    <property type="match status" value="1"/>
</dbReference>
<dbReference type="PDB" id="3WIJ">
    <property type="method" value="X-ray"/>
    <property type="resolution" value="1.30 A"/>
    <property type="chains" value="A=24-370"/>
</dbReference>
<evidence type="ECO:0007829" key="10">
    <source>
        <dbReference type="PDB" id="4MNJ"/>
    </source>
</evidence>
<dbReference type="EMBL" id="AB199646">
    <property type="protein sequence ID" value="BAD98525.1"/>
    <property type="molecule type" value="mRNA"/>
</dbReference>
<feature type="domain" description="GH18" evidence="7">
    <location>
        <begin position="26"/>
        <end position="371"/>
    </location>
</feature>
<feature type="chain" id="PRO_5004245328" evidence="6">
    <location>
        <begin position="24"/>
        <end position="387"/>
    </location>
</feature>
<dbReference type="EvolutionaryTrace" id="Q4W6L6"/>
<dbReference type="GO" id="GO:0005975">
    <property type="term" value="P:carbohydrate metabolic process"/>
    <property type="evidence" value="ECO:0007669"/>
    <property type="project" value="InterPro"/>
</dbReference>
<dbReference type="PANTHER" id="PTHR11177:SF317">
    <property type="entry name" value="CHITINASE 12-RELATED"/>
    <property type="match status" value="1"/>
</dbReference>
<reference evidence="12" key="3">
    <citation type="submission" date="2013-09" db="PDB data bank">
        <title>Crystal Structure of GH18 Chitinase form Cycad, Cycas revoluta.</title>
        <authorList>
            <person name="Umemoto N."/>
            <person name="Numata T."/>
            <person name="Ohnuma T."/>
            <person name="Osawa T."/>
            <person name="Taira T."/>
            <person name="Fukamizo T."/>
        </authorList>
    </citation>
    <scope>X-RAY CRYSTALLOGRAPHY (1.60 ANGSTROMS) OF 24-370</scope>
</reference>
<dbReference type="GO" id="GO:0006032">
    <property type="term" value="P:chitin catabolic process"/>
    <property type="evidence" value="ECO:0007669"/>
    <property type="project" value="TreeGrafter"/>
</dbReference>
<dbReference type="PDB" id="4MNM">
    <property type="method" value="X-ray"/>
    <property type="resolution" value="1.80 A"/>
    <property type="chains" value="A=24-370"/>
</dbReference>
<dbReference type="InterPro" id="IPR050314">
    <property type="entry name" value="Glycosyl_Hydrlase_18"/>
</dbReference>
<dbReference type="AlphaFoldDB" id="Q4W6L6"/>
<keyword evidence="2 6" id="KW-0732">Signal</keyword>
<dbReference type="SUPFAM" id="SSF54556">
    <property type="entry name" value="Chitinase insertion domain"/>
    <property type="match status" value="1"/>
</dbReference>
<evidence type="ECO:0000256" key="2">
    <source>
        <dbReference type="ARBA" id="ARBA00022729"/>
    </source>
</evidence>
<evidence type="ECO:0000313" key="8">
    <source>
        <dbReference type="EMBL" id="BAD98525.1"/>
    </source>
</evidence>
<dbReference type="PDB" id="4MNJ">
    <property type="method" value="X-ray"/>
    <property type="resolution" value="1.58 A"/>
    <property type="chains" value="A=24-370"/>
</dbReference>
<dbReference type="PDBsum" id="4MNM"/>
<dbReference type="GO" id="GO:0005576">
    <property type="term" value="C:extracellular region"/>
    <property type="evidence" value="ECO:0007669"/>
    <property type="project" value="TreeGrafter"/>
</dbReference>
<dbReference type="PDB" id="4MNK">
    <property type="method" value="X-ray"/>
    <property type="resolution" value="1.29 A"/>
    <property type="chains" value="A=24-370"/>
</dbReference>
<evidence type="ECO:0000256" key="5">
    <source>
        <dbReference type="ARBA" id="ARBA00023295"/>
    </source>
</evidence>
<evidence type="ECO:0000256" key="3">
    <source>
        <dbReference type="ARBA" id="ARBA00022801"/>
    </source>
</evidence>
<dbReference type="Gene3D" id="3.20.20.80">
    <property type="entry name" value="Glycosidases"/>
    <property type="match status" value="1"/>
</dbReference>
<dbReference type="FunFam" id="3.10.50.10:FF:000003">
    <property type="entry name" value="Class V chitinase CHIT5b"/>
    <property type="match status" value="1"/>
</dbReference>
<evidence type="ECO:0007829" key="12">
    <source>
        <dbReference type="PDB" id="4MNL"/>
    </source>
</evidence>
<dbReference type="GO" id="GO:0004568">
    <property type="term" value="F:chitinase activity"/>
    <property type="evidence" value="ECO:0007669"/>
    <property type="project" value="TreeGrafter"/>
</dbReference>
<gene>
    <name evidence="8" type="primary">crchiA</name>
</gene>
<dbReference type="PROSITE" id="PS51910">
    <property type="entry name" value="GH18_2"/>
    <property type="match status" value="1"/>
</dbReference>
<proteinExistence type="evidence at protein level"/>
<dbReference type="PDBsum" id="4MNL"/>
<dbReference type="Gene3D" id="3.10.50.10">
    <property type="match status" value="1"/>
</dbReference>
<dbReference type="SUPFAM" id="SSF51445">
    <property type="entry name" value="(Trans)glycosidases"/>
    <property type="match status" value="1"/>
</dbReference>
<evidence type="ECO:0007829" key="9">
    <source>
        <dbReference type="PDB" id="3WIJ"/>
    </source>
</evidence>
<organism evidence="8">
    <name type="scientific">Cycas revoluta</name>
    <name type="common">Sago palm</name>
    <dbReference type="NCBI Taxonomy" id="3396"/>
    <lineage>
        <taxon>Eukaryota</taxon>
        <taxon>Viridiplantae</taxon>
        <taxon>Streptophyta</taxon>
        <taxon>Embryophyta</taxon>
        <taxon>Tracheophyta</taxon>
        <taxon>Spermatophyta</taxon>
        <taxon>Cycadidae</taxon>
        <taxon>Cycadales</taxon>
        <taxon>Cycadaceae</taxon>
        <taxon>Cycas</taxon>
    </lineage>
</organism>
<reference evidence="13" key="5">
    <citation type="journal article" date="2015" name="Plant J.">
        <title>Crystal structures and inhibitor binding properties of plant class V chitinases: the cycad enzyme exhibits unique structural and functional features.</title>
        <authorList>
            <person name="Umemoto N."/>
            <person name="Kanda Y."/>
            <person name="Ohnuma T."/>
            <person name="Osawa T."/>
            <person name="Numata T."/>
            <person name="Sakuda S."/>
            <person name="Taira T."/>
            <person name="Fukamizo T."/>
        </authorList>
    </citation>
    <scope>X-RAY CRYSTALLOGRAPHY (1.50 ANGSTROMS) OF 24-370</scope>
</reference>
<comment type="similarity">
    <text evidence="1">Belongs to the glycosyl hydrolase 18 family. Chitinase class V subfamily.</text>
</comment>
<evidence type="ECO:0000256" key="6">
    <source>
        <dbReference type="SAM" id="SignalP"/>
    </source>
</evidence>
<name>Q4W6L6_CYCRE</name>
<dbReference type="InterPro" id="IPR029070">
    <property type="entry name" value="Chitinase_insertion_sf"/>
</dbReference>
<dbReference type="CAZy" id="GH18">
    <property type="family name" value="Glycoside Hydrolase Family 18"/>
</dbReference>
<dbReference type="Pfam" id="PF00704">
    <property type="entry name" value="Glyco_hydro_18"/>
    <property type="match status" value="1"/>
</dbReference>
<dbReference type="PDB" id="4R5E">
    <property type="method" value="X-ray"/>
    <property type="resolution" value="1.50 A"/>
    <property type="chains" value="A=24-370"/>
</dbReference>
<dbReference type="PDBsum" id="3WIJ"/>
<dbReference type="PDBsum" id="4MNK"/>
<dbReference type="GO" id="GO:0008061">
    <property type="term" value="F:chitin binding"/>
    <property type="evidence" value="ECO:0007669"/>
    <property type="project" value="InterPro"/>
</dbReference>
<keyword evidence="4" id="KW-0325">Glycoprotein</keyword>
<keyword evidence="3" id="KW-0378">Hydrolase</keyword>
<dbReference type="PDB" id="4MNL">
    <property type="method" value="X-ray"/>
    <property type="resolution" value="1.60 A"/>
    <property type="chains" value="A=24-370"/>
</dbReference>